<evidence type="ECO:0000256" key="7">
    <source>
        <dbReference type="ARBA" id="ARBA00023049"/>
    </source>
</evidence>
<keyword evidence="6" id="KW-0862">Zinc</keyword>
<dbReference type="GO" id="GO:0046872">
    <property type="term" value="F:metal ion binding"/>
    <property type="evidence" value="ECO:0007669"/>
    <property type="project" value="UniProtKB-KW"/>
</dbReference>
<sequence length="333" mass="35529">MTKLRPRRIAATALAGLIALGAGLAHAEPPAKTLFSSKANPSAGASQSLGFYSNGCLAGGAELRPDGPNWQVMRLSRNRRYGHPATIALIERIAGEAAQRGVWPGLLIGDISQPRGGPMSSGHASHQVGLDFDVWLQPMPSPRLTQAQRETFPFRSVLKKGTFTVDDRIWDSHYRDLIKIAAEQREVQRIFVNPGIKKKLCETAGRDRGWLAKVRPYYGHDEHFHVRLFCQPGSAGCKPQPATGGGDGCNELGWWFNVALQPPKPGAKPPKPKPPLTLAGMPNACRAVLGAPDKGETAIASGSARGQGADAAYASAFAPAGNAVPLPTPRPLH</sequence>
<dbReference type="GO" id="GO:0030288">
    <property type="term" value="C:outer membrane-bounded periplasmic space"/>
    <property type="evidence" value="ECO:0007669"/>
    <property type="project" value="InterPro"/>
</dbReference>
<feature type="signal peptide" evidence="9">
    <location>
        <begin position="1"/>
        <end position="27"/>
    </location>
</feature>
<dbReference type="Proteomes" id="UP000298179">
    <property type="component" value="Unassembled WGS sequence"/>
</dbReference>
<dbReference type="Pfam" id="PF03411">
    <property type="entry name" value="Peptidase_M74"/>
    <property type="match status" value="1"/>
</dbReference>
<accession>A0A4Y8RR50</accession>
<name>A0A4Y8RR50_9HYPH</name>
<evidence type="ECO:0000256" key="1">
    <source>
        <dbReference type="ARBA" id="ARBA00022670"/>
    </source>
</evidence>
<evidence type="ECO:0000256" key="5">
    <source>
        <dbReference type="ARBA" id="ARBA00022801"/>
    </source>
</evidence>
<dbReference type="PIRSF" id="PIRSF018455">
    <property type="entry name" value="MepA"/>
    <property type="match status" value="1"/>
</dbReference>
<proteinExistence type="predicted"/>
<evidence type="ECO:0000256" key="3">
    <source>
        <dbReference type="ARBA" id="ARBA00022729"/>
    </source>
</evidence>
<evidence type="ECO:0000256" key="2">
    <source>
        <dbReference type="ARBA" id="ARBA00022723"/>
    </source>
</evidence>
<dbReference type="NCBIfam" id="NF006947">
    <property type="entry name" value="PRK09429.1"/>
    <property type="match status" value="1"/>
</dbReference>
<evidence type="ECO:0000256" key="6">
    <source>
        <dbReference type="ARBA" id="ARBA00022833"/>
    </source>
</evidence>
<dbReference type="InterPro" id="IPR005073">
    <property type="entry name" value="Peptidase_M74"/>
</dbReference>
<dbReference type="AlphaFoldDB" id="A0A4Y8RR50"/>
<dbReference type="InterPro" id="IPR009045">
    <property type="entry name" value="Zn_M74/Hedgehog-like"/>
</dbReference>
<dbReference type="GO" id="GO:0008237">
    <property type="term" value="F:metallopeptidase activity"/>
    <property type="evidence" value="ECO:0007669"/>
    <property type="project" value="UniProtKB-KW"/>
</dbReference>
<dbReference type="RefSeq" id="WP_134761728.1">
    <property type="nucleotide sequence ID" value="NZ_SOZD01000002.1"/>
</dbReference>
<keyword evidence="4" id="KW-0574">Periplasm</keyword>
<dbReference type="GO" id="GO:0006508">
    <property type="term" value="P:proteolysis"/>
    <property type="evidence" value="ECO:0007669"/>
    <property type="project" value="UniProtKB-KW"/>
</dbReference>
<evidence type="ECO:0000256" key="4">
    <source>
        <dbReference type="ARBA" id="ARBA00022764"/>
    </source>
</evidence>
<keyword evidence="5" id="KW-0378">Hydrolase</keyword>
<keyword evidence="1" id="KW-0645">Protease</keyword>
<evidence type="ECO:0000256" key="9">
    <source>
        <dbReference type="SAM" id="SignalP"/>
    </source>
</evidence>
<feature type="chain" id="PRO_5021302158" evidence="9">
    <location>
        <begin position="28"/>
        <end position="333"/>
    </location>
</feature>
<dbReference type="GO" id="GO:0004252">
    <property type="term" value="F:serine-type endopeptidase activity"/>
    <property type="evidence" value="ECO:0007669"/>
    <property type="project" value="InterPro"/>
</dbReference>
<keyword evidence="8" id="KW-1015">Disulfide bond</keyword>
<comment type="caution">
    <text evidence="10">The sequence shown here is derived from an EMBL/GenBank/DDBJ whole genome shotgun (WGS) entry which is preliminary data.</text>
</comment>
<organism evidence="10 11">
    <name type="scientific">Jiella endophytica</name>
    <dbReference type="NCBI Taxonomy" id="2558362"/>
    <lineage>
        <taxon>Bacteria</taxon>
        <taxon>Pseudomonadati</taxon>
        <taxon>Pseudomonadota</taxon>
        <taxon>Alphaproteobacteria</taxon>
        <taxon>Hyphomicrobiales</taxon>
        <taxon>Aurantimonadaceae</taxon>
        <taxon>Jiella</taxon>
    </lineage>
</organism>
<dbReference type="EMBL" id="SOZD01000002">
    <property type="protein sequence ID" value="TFF25560.1"/>
    <property type="molecule type" value="Genomic_DNA"/>
</dbReference>
<evidence type="ECO:0000313" key="10">
    <source>
        <dbReference type="EMBL" id="TFF25560.1"/>
    </source>
</evidence>
<reference evidence="10 11" key="1">
    <citation type="submission" date="2019-03" db="EMBL/GenBank/DDBJ databases">
        <title>Jiella endophytica sp. nov., a novel endophytic bacterium isolated from root of Ficus microcarpa Linn. f.</title>
        <authorList>
            <person name="Tuo L."/>
        </authorList>
    </citation>
    <scope>NUCLEOTIDE SEQUENCE [LARGE SCALE GENOMIC DNA]</scope>
    <source>
        <strain evidence="10 11">CBS5Q-3</strain>
    </source>
</reference>
<dbReference type="SUPFAM" id="SSF55166">
    <property type="entry name" value="Hedgehog/DD-peptidase"/>
    <property type="match status" value="1"/>
</dbReference>
<feature type="disulfide bond" evidence="8">
    <location>
        <begin position="230"/>
        <end position="237"/>
    </location>
</feature>
<keyword evidence="2" id="KW-0479">Metal-binding</keyword>
<evidence type="ECO:0000256" key="8">
    <source>
        <dbReference type="PIRSR" id="PIRSR018455-2"/>
    </source>
</evidence>
<protein>
    <submittedName>
        <fullName evidence="10">Penicillin-insensitive murein endopeptidase</fullName>
    </submittedName>
</protein>
<dbReference type="Gene3D" id="3.30.1380.10">
    <property type="match status" value="1"/>
</dbReference>
<keyword evidence="11" id="KW-1185">Reference proteome</keyword>
<dbReference type="OrthoDB" id="1467367at2"/>
<feature type="disulfide bond" evidence="8">
    <location>
        <begin position="201"/>
        <end position="249"/>
    </location>
</feature>
<gene>
    <name evidence="10" type="primary">mepA</name>
    <name evidence="10" type="ORF">E3C22_09460</name>
</gene>
<evidence type="ECO:0000313" key="11">
    <source>
        <dbReference type="Proteomes" id="UP000298179"/>
    </source>
</evidence>
<keyword evidence="7" id="KW-0482">Metalloprotease</keyword>
<keyword evidence="3 9" id="KW-0732">Signal</keyword>
<feature type="disulfide bond" evidence="8">
    <location>
        <begin position="56"/>
        <end position="285"/>
    </location>
</feature>